<keyword evidence="2" id="KW-1185">Reference proteome</keyword>
<dbReference type="EMBL" id="CP042306">
    <property type="protein sequence ID" value="QDZ09239.1"/>
    <property type="molecule type" value="Genomic_DNA"/>
</dbReference>
<dbReference type="AlphaFoldDB" id="A0A5B8LMJ5"/>
<proteinExistence type="predicted"/>
<organism evidence="1 2">
    <name type="scientific">Sphingomonas panacisoli</name>
    <dbReference type="NCBI Taxonomy" id="1813879"/>
    <lineage>
        <taxon>Bacteria</taxon>
        <taxon>Pseudomonadati</taxon>
        <taxon>Pseudomonadota</taxon>
        <taxon>Alphaproteobacteria</taxon>
        <taxon>Sphingomonadales</taxon>
        <taxon>Sphingomonadaceae</taxon>
        <taxon>Sphingomonas</taxon>
    </lineage>
</organism>
<accession>A0A5B8LMJ5</accession>
<dbReference type="Proteomes" id="UP000315673">
    <property type="component" value="Chromosome"/>
</dbReference>
<evidence type="ECO:0000313" key="1">
    <source>
        <dbReference type="EMBL" id="QDZ09239.1"/>
    </source>
</evidence>
<protein>
    <submittedName>
        <fullName evidence="1">DUF2384 domain-containing protein</fullName>
    </submittedName>
</protein>
<evidence type="ECO:0000313" key="2">
    <source>
        <dbReference type="Proteomes" id="UP000315673"/>
    </source>
</evidence>
<dbReference type="KEGG" id="spai:FPZ24_14560"/>
<gene>
    <name evidence="1" type="ORF">FPZ24_14560</name>
</gene>
<dbReference type="OrthoDB" id="7473598at2"/>
<sequence>MWRSRQVSGITLVPAGECGNGVTRLRFRRSAARRLEPGVLARQSAIALLAFRAFDSREAARSFINDENAALGGRPIEIAGSSQVGFTVVSEALVDGKFK</sequence>
<reference evidence="1 2" key="1">
    <citation type="submission" date="2019-07" db="EMBL/GenBank/DDBJ databases">
        <title>Full genome sequence of Sphingomonas sp. 4R-6-7(HKS19).</title>
        <authorList>
            <person name="Im W.-T."/>
        </authorList>
    </citation>
    <scope>NUCLEOTIDE SEQUENCE [LARGE SCALE GENOMIC DNA]</scope>
    <source>
        <strain evidence="1 2">HKS19</strain>
    </source>
</reference>
<name>A0A5B8LMJ5_9SPHN</name>